<feature type="region of interest" description="Disordered" evidence="1">
    <location>
        <begin position="29"/>
        <end position="48"/>
    </location>
</feature>
<dbReference type="Proteomes" id="UP000017800">
    <property type="component" value="Unassembled WGS sequence"/>
</dbReference>
<protein>
    <submittedName>
        <fullName evidence="2">Uncharacterized protein</fullName>
    </submittedName>
</protein>
<dbReference type="eggNOG" id="ENOG5031MJ4">
    <property type="taxonomic scope" value="Bacteria"/>
</dbReference>
<dbReference type="OrthoDB" id="5906343at2"/>
<evidence type="ECO:0000256" key="1">
    <source>
        <dbReference type="SAM" id="MobiDB-lite"/>
    </source>
</evidence>
<dbReference type="InterPro" id="IPR013320">
    <property type="entry name" value="ConA-like_dom_sf"/>
</dbReference>
<evidence type="ECO:0000313" key="2">
    <source>
        <dbReference type="EMBL" id="GAD90296.1"/>
    </source>
</evidence>
<proteinExistence type="predicted"/>
<keyword evidence="3" id="KW-1185">Reference proteome</keyword>
<dbReference type="PROSITE" id="PS51257">
    <property type="entry name" value="PROKAR_LIPOPROTEIN"/>
    <property type="match status" value="1"/>
</dbReference>
<organism evidence="2 3">
    <name type="scientific">Vibrio halioticoli NBRC 102217</name>
    <dbReference type="NCBI Taxonomy" id="1219072"/>
    <lineage>
        <taxon>Bacteria</taxon>
        <taxon>Pseudomonadati</taxon>
        <taxon>Pseudomonadota</taxon>
        <taxon>Gammaproteobacteria</taxon>
        <taxon>Vibrionales</taxon>
        <taxon>Vibrionaceae</taxon>
        <taxon>Vibrio</taxon>
    </lineage>
</organism>
<gene>
    <name evidence="2" type="ORF">VHA01S_039_00160</name>
</gene>
<dbReference type="SUPFAM" id="SSF49899">
    <property type="entry name" value="Concanavalin A-like lectins/glucanases"/>
    <property type="match status" value="1"/>
</dbReference>
<dbReference type="RefSeq" id="WP_023404642.1">
    <property type="nucleotide sequence ID" value="NZ_BAUJ01000039.1"/>
</dbReference>
<reference evidence="2 3" key="2">
    <citation type="submission" date="2013-11" db="EMBL/GenBank/DDBJ databases">
        <title>Whole genome shotgun sequence of Vibrio halioticoli NBRC 102217.</title>
        <authorList>
            <person name="Isaki S."/>
            <person name="Kimura A."/>
            <person name="Ohji S."/>
            <person name="Hosoyama A."/>
            <person name="Fujita N."/>
            <person name="Hashimoto M."/>
            <person name="Hosoyama Y."/>
            <person name="Yamazoe A."/>
        </authorList>
    </citation>
    <scope>NUCLEOTIDE SEQUENCE [LARGE SCALE GENOMIC DNA]</scope>
    <source>
        <strain evidence="2 3">NBRC 102217</strain>
    </source>
</reference>
<name>V5FKN7_9VIBR</name>
<comment type="caution">
    <text evidence="2">The sequence shown here is derived from an EMBL/GenBank/DDBJ whole genome shotgun (WGS) entry which is preliminary data.</text>
</comment>
<accession>V5FKN7</accession>
<feature type="compositionally biased region" description="Low complexity" evidence="1">
    <location>
        <begin position="29"/>
        <end position="41"/>
    </location>
</feature>
<reference evidence="2 3" key="1">
    <citation type="submission" date="2013-10" db="EMBL/GenBank/DDBJ databases">
        <authorList>
            <person name="Ichikawa N."/>
            <person name="Kimura A."/>
            <person name="Ohji S."/>
            <person name="Hosoyama A."/>
            <person name="Fujita N."/>
        </authorList>
    </citation>
    <scope>NUCLEOTIDE SEQUENCE [LARGE SCALE GENOMIC DNA]</scope>
    <source>
        <strain evidence="2 3">NBRC 102217</strain>
    </source>
</reference>
<evidence type="ECO:0000313" key="3">
    <source>
        <dbReference type="Proteomes" id="UP000017800"/>
    </source>
</evidence>
<dbReference type="AlphaFoldDB" id="V5FKN7"/>
<dbReference type="EMBL" id="BAUJ01000039">
    <property type="protein sequence ID" value="GAD90296.1"/>
    <property type="molecule type" value="Genomic_DNA"/>
</dbReference>
<sequence>MKISKSVIAVAVSSVLLFGCDFDVGSENNAPANSNESGNAGVTVPNPGQPVANKLVQITDTSTTDTGELRVKLADKSTAAVLPSIAKGKITVDLTYVNDDPNQVDDGSGNYAYITLYGDDAKNDNLIGEVVLNNNGDVLYRTNQGKPDLSNSVGHFEPGKQIPVEVTWDNGEYSFKVGDDSYGPFPYSKEKATVPVQVIAIKMGDNSHTTPFKLTADNFKVYNVTDAGDEEIFTDTFESYSLGHVLSGAPYNTNSNEAVVIGEGGTTDSGSAGSAGSGNTGGAATGTVTENFENYAVGDAVDAAVYTIKGDATATALITVDPANANGKALQIKDSSTAAKPVVGREFANGAADSGSVSASFYVSDTGYIGKSSYLYLGTDAGASSKQRFTEVVIGGDSVKFREADGSTQTVLQDYTRDTWVNVTISWKGTDVTVTVDGTEYKGKVAQNVTGAPTAFAMYGGDNSSTGTVTYFDNVNSDLF</sequence>